<name>A0ABZ2KS25_9BACT</name>
<keyword evidence="7" id="KW-1133">Transmembrane helix</keyword>
<evidence type="ECO:0000256" key="3">
    <source>
        <dbReference type="ARBA" id="ARBA00022777"/>
    </source>
</evidence>
<dbReference type="PROSITE" id="PS00108">
    <property type="entry name" value="PROTEIN_KINASE_ST"/>
    <property type="match status" value="1"/>
</dbReference>
<dbReference type="PANTHER" id="PTHR43289:SF6">
    <property type="entry name" value="SERINE_THREONINE-PROTEIN KINASE NEKL-3"/>
    <property type="match status" value="1"/>
</dbReference>
<feature type="domain" description="Protein kinase" evidence="8">
    <location>
        <begin position="15"/>
        <end position="287"/>
    </location>
</feature>
<dbReference type="InterPro" id="IPR008271">
    <property type="entry name" value="Ser/Thr_kinase_AS"/>
</dbReference>
<keyword evidence="1" id="KW-0808">Transferase</keyword>
<feature type="region of interest" description="Disordered" evidence="6">
    <location>
        <begin position="410"/>
        <end position="472"/>
    </location>
</feature>
<sequence length="472" mass="50496">MSETLQEGELFLDKYRIERLIGKGGMGAVYAAVDTDLARRVAIKVLLARIANMPQAVTRFINEGRAAARIEGEHVARVFAAGHTPNGLAYMVLEYLDGMDLAAVLRERPRMPVGEAVDIVLETLEAVAEAHRHGIVHRDLKPGNLFLARKSNGQTIVKVLDFGISKATNPLAEAGDHALTSTKATLGSPLYMSPEQLRSAKNVDRRSDIWSLGVILYEMLTGTLPFRGEALGELFAAILEQNPTPIAHYRPDVPQELQSVIYACLQRDPQQRFPEVSHLAQALAPFAWRAHGSVERVHSFSDAAISQPNLPAPAVYPSYPTNPQAWTDPNAKASTTGGATGPSITSPAGLPPKRSMLAVFIGIPVVFVVAGSILMIFLLTRTKAPPPAVVVTPTPTPSAVVSSVEKTAAAAIPPPPATEEAIAEKVKDPETLDAGEKTSHSSKRHRPRGAASASPAPTADDSAFDPTKATRK</sequence>
<feature type="transmembrane region" description="Helical" evidence="7">
    <location>
        <begin position="356"/>
        <end position="379"/>
    </location>
</feature>
<dbReference type="Pfam" id="PF00069">
    <property type="entry name" value="Pkinase"/>
    <property type="match status" value="1"/>
</dbReference>
<dbReference type="SMART" id="SM00220">
    <property type="entry name" value="S_TKc"/>
    <property type="match status" value="1"/>
</dbReference>
<dbReference type="InterPro" id="IPR017441">
    <property type="entry name" value="Protein_kinase_ATP_BS"/>
</dbReference>
<dbReference type="Gene3D" id="3.30.200.20">
    <property type="entry name" value="Phosphorylase Kinase, domain 1"/>
    <property type="match status" value="1"/>
</dbReference>
<dbReference type="EMBL" id="CP089983">
    <property type="protein sequence ID" value="WXB01322.1"/>
    <property type="molecule type" value="Genomic_DNA"/>
</dbReference>
<organism evidence="9 10">
    <name type="scientific">Pendulispora rubella</name>
    <dbReference type="NCBI Taxonomy" id="2741070"/>
    <lineage>
        <taxon>Bacteria</taxon>
        <taxon>Pseudomonadati</taxon>
        <taxon>Myxococcota</taxon>
        <taxon>Myxococcia</taxon>
        <taxon>Myxococcales</taxon>
        <taxon>Sorangiineae</taxon>
        <taxon>Pendulisporaceae</taxon>
        <taxon>Pendulispora</taxon>
    </lineage>
</organism>
<evidence type="ECO:0000259" key="8">
    <source>
        <dbReference type="PROSITE" id="PS50011"/>
    </source>
</evidence>
<dbReference type="PANTHER" id="PTHR43289">
    <property type="entry name" value="MITOGEN-ACTIVATED PROTEIN KINASE KINASE KINASE 20-RELATED"/>
    <property type="match status" value="1"/>
</dbReference>
<feature type="compositionally biased region" description="Low complexity" evidence="6">
    <location>
        <begin position="450"/>
        <end position="472"/>
    </location>
</feature>
<dbReference type="RefSeq" id="WP_394830932.1">
    <property type="nucleotide sequence ID" value="NZ_CP089929.1"/>
</dbReference>
<feature type="compositionally biased region" description="Basic and acidic residues" evidence="6">
    <location>
        <begin position="422"/>
        <end position="439"/>
    </location>
</feature>
<keyword evidence="7" id="KW-0472">Membrane</keyword>
<keyword evidence="7" id="KW-0812">Transmembrane</keyword>
<reference evidence="9" key="1">
    <citation type="submission" date="2021-12" db="EMBL/GenBank/DDBJ databases">
        <title>Discovery of the Pendulisporaceae a myxobacterial family with distinct sporulation behavior and unique specialized metabolism.</title>
        <authorList>
            <person name="Garcia R."/>
            <person name="Popoff A."/>
            <person name="Bader C.D."/>
            <person name="Loehr J."/>
            <person name="Walesch S."/>
            <person name="Walt C."/>
            <person name="Boldt J."/>
            <person name="Bunk B."/>
            <person name="Haeckl F.J.F.P.J."/>
            <person name="Gunesch A.P."/>
            <person name="Birkelbach J."/>
            <person name="Nuebel U."/>
            <person name="Pietschmann T."/>
            <person name="Bach T."/>
            <person name="Mueller R."/>
        </authorList>
    </citation>
    <scope>NUCLEOTIDE SEQUENCE</scope>
    <source>
        <strain evidence="9">MSr11367</strain>
    </source>
</reference>
<evidence type="ECO:0000313" key="9">
    <source>
        <dbReference type="EMBL" id="WXB01322.1"/>
    </source>
</evidence>
<feature type="compositionally biased region" description="Polar residues" evidence="6">
    <location>
        <begin position="322"/>
        <end position="346"/>
    </location>
</feature>
<evidence type="ECO:0000256" key="4">
    <source>
        <dbReference type="ARBA" id="ARBA00022840"/>
    </source>
</evidence>
<evidence type="ECO:0000256" key="2">
    <source>
        <dbReference type="ARBA" id="ARBA00022741"/>
    </source>
</evidence>
<feature type="binding site" evidence="5">
    <location>
        <position position="44"/>
    </location>
    <ligand>
        <name>ATP</name>
        <dbReference type="ChEBI" id="CHEBI:30616"/>
    </ligand>
</feature>
<evidence type="ECO:0000256" key="6">
    <source>
        <dbReference type="SAM" id="MobiDB-lite"/>
    </source>
</evidence>
<dbReference type="Gene3D" id="1.10.510.10">
    <property type="entry name" value="Transferase(Phosphotransferase) domain 1"/>
    <property type="match status" value="1"/>
</dbReference>
<evidence type="ECO:0000313" key="10">
    <source>
        <dbReference type="Proteomes" id="UP001374803"/>
    </source>
</evidence>
<evidence type="ECO:0000256" key="5">
    <source>
        <dbReference type="PROSITE-ProRule" id="PRU10141"/>
    </source>
</evidence>
<dbReference type="PROSITE" id="PS50011">
    <property type="entry name" value="PROTEIN_KINASE_DOM"/>
    <property type="match status" value="1"/>
</dbReference>
<protein>
    <submittedName>
        <fullName evidence="9">Serine/threonine protein kinase</fullName>
    </submittedName>
</protein>
<dbReference type="GO" id="GO:0004674">
    <property type="term" value="F:protein serine/threonine kinase activity"/>
    <property type="evidence" value="ECO:0007669"/>
    <property type="project" value="UniProtKB-KW"/>
</dbReference>
<keyword evidence="2 5" id="KW-0547">Nucleotide-binding</keyword>
<keyword evidence="3 9" id="KW-0418">Kinase</keyword>
<dbReference type="InterPro" id="IPR000719">
    <property type="entry name" value="Prot_kinase_dom"/>
</dbReference>
<dbReference type="SUPFAM" id="SSF56112">
    <property type="entry name" value="Protein kinase-like (PK-like)"/>
    <property type="match status" value="1"/>
</dbReference>
<keyword evidence="10" id="KW-1185">Reference proteome</keyword>
<proteinExistence type="predicted"/>
<gene>
    <name evidence="9" type="ORF">LVJ94_30940</name>
</gene>
<dbReference type="CDD" id="cd14014">
    <property type="entry name" value="STKc_PknB_like"/>
    <property type="match status" value="1"/>
</dbReference>
<keyword evidence="9" id="KW-0723">Serine/threonine-protein kinase</keyword>
<dbReference type="Proteomes" id="UP001374803">
    <property type="component" value="Chromosome"/>
</dbReference>
<dbReference type="InterPro" id="IPR011009">
    <property type="entry name" value="Kinase-like_dom_sf"/>
</dbReference>
<dbReference type="PROSITE" id="PS00107">
    <property type="entry name" value="PROTEIN_KINASE_ATP"/>
    <property type="match status" value="1"/>
</dbReference>
<evidence type="ECO:0000256" key="1">
    <source>
        <dbReference type="ARBA" id="ARBA00022679"/>
    </source>
</evidence>
<feature type="region of interest" description="Disordered" evidence="6">
    <location>
        <begin position="322"/>
        <end position="348"/>
    </location>
</feature>
<accession>A0ABZ2KS25</accession>
<keyword evidence="4 5" id="KW-0067">ATP-binding</keyword>
<evidence type="ECO:0000256" key="7">
    <source>
        <dbReference type="SAM" id="Phobius"/>
    </source>
</evidence>